<evidence type="ECO:0000256" key="1">
    <source>
        <dbReference type="SAM" id="Phobius"/>
    </source>
</evidence>
<name>A0A2Z2HRQ2_9EURY</name>
<protein>
    <submittedName>
        <fullName evidence="2">Uncharacterized protein</fullName>
    </submittedName>
</protein>
<organism evidence="2 3">
    <name type="scientific">Natrarchaeobaculum aegyptiacum</name>
    <dbReference type="NCBI Taxonomy" id="745377"/>
    <lineage>
        <taxon>Archaea</taxon>
        <taxon>Methanobacteriati</taxon>
        <taxon>Methanobacteriota</taxon>
        <taxon>Stenosarchaea group</taxon>
        <taxon>Halobacteria</taxon>
        <taxon>Halobacteriales</taxon>
        <taxon>Natrialbaceae</taxon>
        <taxon>Natrarchaeobaculum</taxon>
    </lineage>
</organism>
<keyword evidence="3" id="KW-1185">Reference proteome</keyword>
<dbReference type="Proteomes" id="UP000250088">
    <property type="component" value="Chromosome"/>
</dbReference>
<dbReference type="AlphaFoldDB" id="A0A2Z2HRQ2"/>
<gene>
    <name evidence="2" type="ORF">B1756_08950</name>
</gene>
<accession>A0A2Z2HRQ2</accession>
<keyword evidence="1" id="KW-0472">Membrane</keyword>
<sequence>MVDTAIGFVLGAVIGAIATAAGSYLLYWKRERDATRRLRRAFAEELRSYEYVDDVVAEGGYERITARVERPVIYESAAGDLGLLTEREIGRLVAFYSALSWLEGLEDPEDKKERIESVVEKRQAALETLESADTRDR</sequence>
<dbReference type="KEGG" id="naj:B1756_08950"/>
<dbReference type="GeneID" id="32894204"/>
<evidence type="ECO:0000313" key="3">
    <source>
        <dbReference type="Proteomes" id="UP000250088"/>
    </source>
</evidence>
<dbReference type="RefSeq" id="WP_086888229.1">
    <property type="nucleotide sequence ID" value="NZ_CP019893.1"/>
</dbReference>
<reference evidence="3" key="1">
    <citation type="submission" date="2017-02" db="EMBL/GenBank/DDBJ databases">
        <title>Natronthermophilus aegyptiacus gen. nov.,sp. nov., an aerobic, extremely halophilic alkalithermophilic archaeon isolated from the athalassohaline Wadi An Natrun, Egypt.</title>
        <authorList>
            <person name="Zhao B."/>
        </authorList>
    </citation>
    <scope>NUCLEOTIDE SEQUENCE [LARGE SCALE GENOMIC DNA]</scope>
    <source>
        <strain evidence="3">JW/NM-HA 15</strain>
    </source>
</reference>
<evidence type="ECO:0000313" key="2">
    <source>
        <dbReference type="EMBL" id="ARS89850.1"/>
    </source>
</evidence>
<feature type="transmembrane region" description="Helical" evidence="1">
    <location>
        <begin position="6"/>
        <end position="27"/>
    </location>
</feature>
<keyword evidence="1" id="KW-1133">Transmembrane helix</keyword>
<dbReference type="EMBL" id="CP019893">
    <property type="protein sequence ID" value="ARS89850.1"/>
    <property type="molecule type" value="Genomic_DNA"/>
</dbReference>
<dbReference type="OrthoDB" id="204150at2157"/>
<keyword evidence="1" id="KW-0812">Transmembrane</keyword>
<proteinExistence type="predicted"/>